<feature type="compositionally biased region" description="Low complexity" evidence="6">
    <location>
        <begin position="43"/>
        <end position="52"/>
    </location>
</feature>
<keyword evidence="3" id="KW-0812">Transmembrane</keyword>
<dbReference type="PANTHER" id="PTHR23502:SF31">
    <property type="entry name" value="POLYAMINE TRANSPORTER 1"/>
    <property type="match status" value="1"/>
</dbReference>
<dbReference type="AlphaFoldDB" id="A0A9Q8L8Q0"/>
<dbReference type="GeneID" id="71980969"/>
<feature type="compositionally biased region" description="Basic and acidic residues" evidence="6">
    <location>
        <begin position="10"/>
        <end position="22"/>
    </location>
</feature>
<dbReference type="OrthoDB" id="4540858at2759"/>
<name>A0A9Q8L8Q0_PASFU</name>
<evidence type="ECO:0000256" key="4">
    <source>
        <dbReference type="ARBA" id="ARBA00022989"/>
    </source>
</evidence>
<accession>A0A9Q8L8Q0</accession>
<keyword evidence="8" id="KW-1185">Reference proteome</keyword>
<evidence type="ECO:0000256" key="6">
    <source>
        <dbReference type="SAM" id="MobiDB-lite"/>
    </source>
</evidence>
<reference evidence="7" key="2">
    <citation type="journal article" date="2022" name="Microb. Genom.">
        <title>A chromosome-scale genome assembly of the tomato pathogen Cladosporium fulvum reveals a compartmentalized genome architecture and the presence of a dispensable chromosome.</title>
        <authorList>
            <person name="Zaccaron A.Z."/>
            <person name="Chen L.H."/>
            <person name="Samaras A."/>
            <person name="Stergiopoulos I."/>
        </authorList>
    </citation>
    <scope>NUCLEOTIDE SEQUENCE</scope>
    <source>
        <strain evidence="7">Race5_Kim</strain>
    </source>
</reference>
<organism evidence="7 8">
    <name type="scientific">Passalora fulva</name>
    <name type="common">Tomato leaf mold</name>
    <name type="synonym">Cladosporium fulvum</name>
    <dbReference type="NCBI Taxonomy" id="5499"/>
    <lineage>
        <taxon>Eukaryota</taxon>
        <taxon>Fungi</taxon>
        <taxon>Dikarya</taxon>
        <taxon>Ascomycota</taxon>
        <taxon>Pezizomycotina</taxon>
        <taxon>Dothideomycetes</taxon>
        <taxon>Dothideomycetidae</taxon>
        <taxon>Mycosphaerellales</taxon>
        <taxon>Mycosphaerellaceae</taxon>
        <taxon>Fulvia</taxon>
    </lineage>
</organism>
<evidence type="ECO:0000256" key="2">
    <source>
        <dbReference type="ARBA" id="ARBA00022448"/>
    </source>
</evidence>
<dbReference type="PANTHER" id="PTHR23502">
    <property type="entry name" value="MAJOR FACILITATOR SUPERFAMILY"/>
    <property type="match status" value="1"/>
</dbReference>
<dbReference type="KEGG" id="ffu:CLAFUR5_01091"/>
<feature type="region of interest" description="Disordered" evidence="6">
    <location>
        <begin position="1"/>
        <end position="96"/>
    </location>
</feature>
<dbReference type="GO" id="GO:0005886">
    <property type="term" value="C:plasma membrane"/>
    <property type="evidence" value="ECO:0007669"/>
    <property type="project" value="TreeGrafter"/>
</dbReference>
<dbReference type="RefSeq" id="XP_047757331.1">
    <property type="nucleotide sequence ID" value="XM_047900239.1"/>
</dbReference>
<protein>
    <submittedName>
        <fullName evidence="7">Multidrug transporter</fullName>
    </submittedName>
</protein>
<comment type="subcellular location">
    <subcellularLocation>
        <location evidence="1">Membrane</location>
        <topology evidence="1">Multi-pass membrane protein</topology>
    </subcellularLocation>
</comment>
<gene>
    <name evidence="7" type="ORF">CLAFUR5_01091</name>
</gene>
<keyword evidence="5" id="KW-0472">Membrane</keyword>
<keyword evidence="4" id="KW-1133">Transmembrane helix</keyword>
<evidence type="ECO:0000256" key="5">
    <source>
        <dbReference type="ARBA" id="ARBA00023136"/>
    </source>
</evidence>
<evidence type="ECO:0000313" key="7">
    <source>
        <dbReference type="EMBL" id="UJO12965.1"/>
    </source>
</evidence>
<dbReference type="Proteomes" id="UP000756132">
    <property type="component" value="Chromosome 1"/>
</dbReference>
<dbReference type="GO" id="GO:0022857">
    <property type="term" value="F:transmembrane transporter activity"/>
    <property type="evidence" value="ECO:0007669"/>
    <property type="project" value="TreeGrafter"/>
</dbReference>
<evidence type="ECO:0000256" key="3">
    <source>
        <dbReference type="ARBA" id="ARBA00022692"/>
    </source>
</evidence>
<evidence type="ECO:0000313" key="8">
    <source>
        <dbReference type="Proteomes" id="UP000756132"/>
    </source>
</evidence>
<evidence type="ECO:0000256" key="1">
    <source>
        <dbReference type="ARBA" id="ARBA00004141"/>
    </source>
</evidence>
<sequence>MNVEDVDIVNAERDSDPVRFRSYDPSNDISARYEEMRPRHQSAARPGAAGPEAVEEAEEREASVSSRSSLDNDGNTIPSTRRPSNATSAAHRLSTRRESEIGHYLDRHPTAIQRITEHRLQHIQTVGSRKPYQAEDFELPSFGGNKPFPPPLPDREEYVVEFDGHEDLRHAQNWPTKKKLIISAILIFDSLAATLASSIFSPASTYVGAEFQIGREVVTLATSLFVLGRS</sequence>
<proteinExistence type="predicted"/>
<dbReference type="EMBL" id="CP090163">
    <property type="protein sequence ID" value="UJO12965.1"/>
    <property type="molecule type" value="Genomic_DNA"/>
</dbReference>
<reference evidence="7" key="1">
    <citation type="submission" date="2021-12" db="EMBL/GenBank/DDBJ databases">
        <authorList>
            <person name="Zaccaron A."/>
            <person name="Stergiopoulos I."/>
        </authorList>
    </citation>
    <scope>NUCLEOTIDE SEQUENCE</scope>
    <source>
        <strain evidence="7">Race5_Kim</strain>
    </source>
</reference>
<feature type="compositionally biased region" description="Polar residues" evidence="6">
    <location>
        <begin position="71"/>
        <end position="88"/>
    </location>
</feature>
<keyword evidence="2" id="KW-0813">Transport</keyword>